<evidence type="ECO:0000256" key="1">
    <source>
        <dbReference type="ARBA" id="ARBA00001974"/>
    </source>
</evidence>
<dbReference type="InterPro" id="IPR006094">
    <property type="entry name" value="Oxid_FAD_bind_N"/>
</dbReference>
<dbReference type="InterPro" id="IPR050416">
    <property type="entry name" value="FAD-linked_Oxidoreductase"/>
</dbReference>
<keyword evidence="5" id="KW-0560">Oxidoreductase</keyword>
<keyword evidence="3" id="KW-0285">Flavoprotein</keyword>
<feature type="domain" description="FAD-binding PCMH-type" evidence="6">
    <location>
        <begin position="32"/>
        <end position="203"/>
    </location>
</feature>
<dbReference type="SUPFAM" id="SSF56176">
    <property type="entry name" value="FAD-binding/transporter-associated domain-like"/>
    <property type="match status" value="1"/>
</dbReference>
<accession>A0A4S2DMY9</accession>
<evidence type="ECO:0000313" key="8">
    <source>
        <dbReference type="Proteomes" id="UP000306888"/>
    </source>
</evidence>
<dbReference type="PROSITE" id="PS51387">
    <property type="entry name" value="FAD_PCMH"/>
    <property type="match status" value="1"/>
</dbReference>
<comment type="similarity">
    <text evidence="2">Belongs to the oxygen-dependent FAD-linked oxidoreductase family.</text>
</comment>
<reference evidence="7 8" key="1">
    <citation type="submission" date="2019-04" db="EMBL/GenBank/DDBJ databases">
        <title>Microbes associate with the intestines of laboratory mice.</title>
        <authorList>
            <person name="Navarre W."/>
            <person name="Wong E."/>
            <person name="Huang K."/>
            <person name="Tropini C."/>
            <person name="Ng K."/>
            <person name="Yu B."/>
        </authorList>
    </citation>
    <scope>NUCLEOTIDE SEQUENCE [LARGE SCALE GENOMIC DNA]</scope>
    <source>
        <strain evidence="7 8">NM50_B9-20</strain>
    </source>
</reference>
<dbReference type="Gene3D" id="3.30.465.10">
    <property type="match status" value="1"/>
</dbReference>
<dbReference type="InterPro" id="IPR016166">
    <property type="entry name" value="FAD-bd_PCMH"/>
</dbReference>
<keyword evidence="8" id="KW-1185">Reference proteome</keyword>
<evidence type="ECO:0000256" key="4">
    <source>
        <dbReference type="ARBA" id="ARBA00022827"/>
    </source>
</evidence>
<dbReference type="Proteomes" id="UP000306888">
    <property type="component" value="Unassembled WGS sequence"/>
</dbReference>
<dbReference type="OrthoDB" id="545125at2"/>
<proteinExistence type="inferred from homology"/>
<evidence type="ECO:0000313" key="7">
    <source>
        <dbReference type="EMBL" id="TGY43727.1"/>
    </source>
</evidence>
<dbReference type="PANTHER" id="PTHR42973">
    <property type="entry name" value="BINDING OXIDOREDUCTASE, PUTATIVE (AFU_ORTHOLOGUE AFUA_1G17690)-RELATED"/>
    <property type="match status" value="1"/>
</dbReference>
<sequence length="454" mass="51817">MRSVNYRGLTGKVVTKNSEEYNASIICWNRAIEKYPLVIVYCFNEDDVINTIKWARENNIEIRVRSGAHSYEGYSTGNDVAIIDVSNLNKIYINEDKLIAKIGGGVRNREAYEVFGSMGYAFPGGGCPTVGVPGLILGGGWGYSSRFLGLASDSLLEAEIIDYKGDKLIVNKEENSELFWALMGSGGCNFGVITSMTIKIKEKANMGTLIYINYPSITKEDNIEIVIRLQELYKVLDRKMNLKTAIYNSREKGRGVKITGLFYGNSEDAKEILKPLLDITNNIEITIEDKSILECNRWIQDSHPDYEKYKSTGRFINRDYIKEEIEELINIIDNPAKGYDYTAITFYGAGGAIRDVDKLDSAYYYRDANFIMGIQSVWEMDKYAEENKEWVKENFKTLKSLTNGSFVNFPIIGLENYEEEYYGENIKRLREIKAKYDPYNVFTYPQVIKSKDEI</sequence>
<evidence type="ECO:0000256" key="3">
    <source>
        <dbReference type="ARBA" id="ARBA00022630"/>
    </source>
</evidence>
<dbReference type="Pfam" id="PF08031">
    <property type="entry name" value="BBE"/>
    <property type="match status" value="1"/>
</dbReference>
<dbReference type="RefSeq" id="WP_136004340.1">
    <property type="nucleotide sequence ID" value="NZ_SRYR01000001.1"/>
</dbReference>
<dbReference type="InterPro" id="IPR016169">
    <property type="entry name" value="FAD-bd_PCMH_sub2"/>
</dbReference>
<dbReference type="PANTHER" id="PTHR42973:SF39">
    <property type="entry name" value="FAD-BINDING PCMH-TYPE DOMAIN-CONTAINING PROTEIN"/>
    <property type="match status" value="1"/>
</dbReference>
<evidence type="ECO:0000256" key="2">
    <source>
        <dbReference type="ARBA" id="ARBA00005466"/>
    </source>
</evidence>
<dbReference type="AlphaFoldDB" id="A0A4S2DMY9"/>
<keyword evidence="4" id="KW-0274">FAD</keyword>
<gene>
    <name evidence="7" type="ORF">E5347_02625</name>
</gene>
<dbReference type="InterPro" id="IPR012951">
    <property type="entry name" value="BBE"/>
</dbReference>
<protein>
    <submittedName>
        <fullName evidence="7">FAD-binding oxidoreductase</fullName>
    </submittedName>
</protein>
<evidence type="ECO:0000259" key="6">
    <source>
        <dbReference type="PROSITE" id="PS51387"/>
    </source>
</evidence>
<dbReference type="EMBL" id="SRYR01000001">
    <property type="protein sequence ID" value="TGY43727.1"/>
    <property type="molecule type" value="Genomic_DNA"/>
</dbReference>
<dbReference type="GO" id="GO:0071949">
    <property type="term" value="F:FAD binding"/>
    <property type="evidence" value="ECO:0007669"/>
    <property type="project" value="InterPro"/>
</dbReference>
<name>A0A4S2DMY9_9CLOT</name>
<dbReference type="Pfam" id="PF01565">
    <property type="entry name" value="FAD_binding_4"/>
    <property type="match status" value="1"/>
</dbReference>
<dbReference type="GO" id="GO:0016491">
    <property type="term" value="F:oxidoreductase activity"/>
    <property type="evidence" value="ECO:0007669"/>
    <property type="project" value="UniProtKB-KW"/>
</dbReference>
<evidence type="ECO:0000256" key="5">
    <source>
        <dbReference type="ARBA" id="ARBA00023002"/>
    </source>
</evidence>
<organism evidence="7 8">
    <name type="scientific">Clostridium sartagoforme</name>
    <dbReference type="NCBI Taxonomy" id="84031"/>
    <lineage>
        <taxon>Bacteria</taxon>
        <taxon>Bacillati</taxon>
        <taxon>Bacillota</taxon>
        <taxon>Clostridia</taxon>
        <taxon>Eubacteriales</taxon>
        <taxon>Clostridiaceae</taxon>
        <taxon>Clostridium</taxon>
    </lineage>
</organism>
<dbReference type="Gene3D" id="3.40.462.20">
    <property type="match status" value="1"/>
</dbReference>
<comment type="cofactor">
    <cofactor evidence="1">
        <name>FAD</name>
        <dbReference type="ChEBI" id="CHEBI:57692"/>
    </cofactor>
</comment>
<dbReference type="InterPro" id="IPR036318">
    <property type="entry name" value="FAD-bd_PCMH-like_sf"/>
</dbReference>
<comment type="caution">
    <text evidence="7">The sequence shown here is derived from an EMBL/GenBank/DDBJ whole genome shotgun (WGS) entry which is preliminary data.</text>
</comment>